<feature type="transmembrane region" description="Helical" evidence="7">
    <location>
        <begin position="256"/>
        <end position="279"/>
    </location>
</feature>
<dbReference type="EMBL" id="GL376628">
    <property type="status" value="NOT_ANNOTATED_CDS"/>
    <property type="molecule type" value="Genomic_DNA"/>
</dbReference>
<evidence type="ECO:0000313" key="9">
    <source>
        <dbReference type="EnsemblProtists" id="PYU1_T002900"/>
    </source>
</evidence>
<feature type="transmembrane region" description="Helical" evidence="7">
    <location>
        <begin position="291"/>
        <end position="311"/>
    </location>
</feature>
<dbReference type="InterPro" id="IPR050799">
    <property type="entry name" value="ZIP_Transporter"/>
</dbReference>
<feature type="compositionally biased region" description="Basic residues" evidence="6">
    <location>
        <begin position="360"/>
        <end position="376"/>
    </location>
</feature>
<reference evidence="10" key="2">
    <citation type="submission" date="2010-04" db="EMBL/GenBank/DDBJ databases">
        <authorList>
            <person name="Buell R."/>
            <person name="Hamilton J."/>
            <person name="Hostetler J."/>
        </authorList>
    </citation>
    <scope>NUCLEOTIDE SEQUENCE [LARGE SCALE GENOMIC DNA]</scope>
    <source>
        <strain evidence="10">DAOM:BR144</strain>
    </source>
</reference>
<reference evidence="9" key="3">
    <citation type="submission" date="2015-02" db="UniProtKB">
        <authorList>
            <consortium name="EnsemblProtists"/>
        </authorList>
    </citation>
    <scope>IDENTIFICATION</scope>
    <source>
        <strain evidence="9">DAOM BR144</strain>
    </source>
</reference>
<keyword evidence="5 7" id="KW-0472">Membrane</keyword>
<feature type="region of interest" description="Disordered" evidence="6">
    <location>
        <begin position="326"/>
        <end position="376"/>
    </location>
</feature>
<feature type="transmembrane region" description="Helical" evidence="7">
    <location>
        <begin position="490"/>
        <end position="512"/>
    </location>
</feature>
<dbReference type="GO" id="GO:0005385">
    <property type="term" value="F:zinc ion transmembrane transporter activity"/>
    <property type="evidence" value="ECO:0007669"/>
    <property type="project" value="TreeGrafter"/>
</dbReference>
<proteinExistence type="inferred from homology"/>
<accession>K3WD59</accession>
<reference evidence="10" key="1">
    <citation type="journal article" date="2010" name="Genome Biol.">
        <title>Genome sequence of the necrotrophic plant pathogen Pythium ultimum reveals original pathogenicity mechanisms and effector repertoire.</title>
        <authorList>
            <person name="Levesque C.A."/>
            <person name="Brouwer H."/>
            <person name="Cano L."/>
            <person name="Hamilton J.P."/>
            <person name="Holt C."/>
            <person name="Huitema E."/>
            <person name="Raffaele S."/>
            <person name="Robideau G.P."/>
            <person name="Thines M."/>
            <person name="Win J."/>
            <person name="Zerillo M.M."/>
            <person name="Beakes G.W."/>
            <person name="Boore J.L."/>
            <person name="Busam D."/>
            <person name="Dumas B."/>
            <person name="Ferriera S."/>
            <person name="Fuerstenberg S.I."/>
            <person name="Gachon C.M."/>
            <person name="Gaulin E."/>
            <person name="Govers F."/>
            <person name="Grenville-Briggs L."/>
            <person name="Horner N."/>
            <person name="Hostetler J."/>
            <person name="Jiang R.H."/>
            <person name="Johnson J."/>
            <person name="Krajaejun T."/>
            <person name="Lin H."/>
            <person name="Meijer H.J."/>
            <person name="Moore B."/>
            <person name="Morris P."/>
            <person name="Phuntmart V."/>
            <person name="Puiu D."/>
            <person name="Shetty J."/>
            <person name="Stajich J.E."/>
            <person name="Tripathy S."/>
            <person name="Wawra S."/>
            <person name="van West P."/>
            <person name="Whitty B.R."/>
            <person name="Coutinho P.M."/>
            <person name="Henrissat B."/>
            <person name="Martin F."/>
            <person name="Thomas P.D."/>
            <person name="Tyler B.M."/>
            <person name="De Vries R.P."/>
            <person name="Kamoun S."/>
            <person name="Yandell M."/>
            <person name="Tisserat N."/>
            <person name="Buell C.R."/>
        </authorList>
    </citation>
    <scope>NUCLEOTIDE SEQUENCE</scope>
    <source>
        <strain evidence="10">DAOM:BR144</strain>
    </source>
</reference>
<dbReference type="HOGENOM" id="CLU_472916_0_0_1"/>
<comment type="similarity">
    <text evidence="2">Belongs to the ZIP transporter (TC 2.A.5) family.</text>
</comment>
<sequence>MTRSRWCSSFVGGVVLLLTGGVLLSAPTAHGHATSVTAHGNGAAAIANSPWKTSNVYALDEAEYALRFCRQPSELNATGMVFEVLPVASTDDSDVAVTTKAAENIAATFSYRKVMRESVTNGTSLVVKNSSSAHENAVDFLYRVEFASQENSECVHVKLPIAMAGHYMLFTEHDAHDVGVTMLFAPKEASALQDERIVSVATCITGCPVPAPPVSDLAFTTRAQSWVGPIVASLVISLTSIVGVVILSFDKGRVEVIVEYMTSFAAGCLLGVVVFHLYPEGSEYLDDVGEWVMGVFVLVGIVLSMSIEAGVHMMLASFGVDHCSDGHSHGHHAHHDHATMDQKDPRELSPQSTTPSGHSHASHHHHGHGHSHGHDHHVHVALEEGIATQPLSESARLLDSSTGERHHHKQSFWTTHIRPLQFIDPVAWITAIGDFFHAFTDGVVLAVAFKSCSASLGWAVALGIVLHEVPHRVGDFFIFLKAGMSVPQALSVNFLASLASLVGVIILLASGAVSNHTLGVLLAIGTGALLFIGLTELLPPMLAVRDRQSVLLHFAWFIVGCVLIGLSVLEDTHCDAL</sequence>
<evidence type="ECO:0000256" key="3">
    <source>
        <dbReference type="ARBA" id="ARBA00022692"/>
    </source>
</evidence>
<dbReference type="PANTHER" id="PTHR12191:SF37">
    <property type="entry name" value="ZINC TRANSPORTER FOI"/>
    <property type="match status" value="1"/>
</dbReference>
<dbReference type="PANTHER" id="PTHR12191">
    <property type="entry name" value="SOLUTE CARRIER FAMILY 39"/>
    <property type="match status" value="1"/>
</dbReference>
<evidence type="ECO:0000256" key="7">
    <source>
        <dbReference type="SAM" id="Phobius"/>
    </source>
</evidence>
<feature type="chain" id="PRO_5003867823" evidence="8">
    <location>
        <begin position="26"/>
        <end position="577"/>
    </location>
</feature>
<evidence type="ECO:0000256" key="6">
    <source>
        <dbReference type="SAM" id="MobiDB-lite"/>
    </source>
</evidence>
<dbReference type="Proteomes" id="UP000019132">
    <property type="component" value="Unassembled WGS sequence"/>
</dbReference>
<dbReference type="Pfam" id="PF02535">
    <property type="entry name" value="Zip"/>
    <property type="match status" value="1"/>
</dbReference>
<evidence type="ECO:0000256" key="5">
    <source>
        <dbReference type="ARBA" id="ARBA00023136"/>
    </source>
</evidence>
<evidence type="ECO:0000256" key="8">
    <source>
        <dbReference type="SAM" id="SignalP"/>
    </source>
</evidence>
<keyword evidence="10" id="KW-1185">Reference proteome</keyword>
<dbReference type="eggNOG" id="KOG2693">
    <property type="taxonomic scope" value="Eukaryota"/>
</dbReference>
<dbReference type="GO" id="GO:0071578">
    <property type="term" value="P:zinc ion import across plasma membrane"/>
    <property type="evidence" value="ECO:0007669"/>
    <property type="project" value="TreeGrafter"/>
</dbReference>
<dbReference type="VEuPathDB" id="FungiDB:PYU1_G002897"/>
<dbReference type="GO" id="GO:0030003">
    <property type="term" value="P:intracellular monoatomic cation homeostasis"/>
    <property type="evidence" value="ECO:0007669"/>
    <property type="project" value="TreeGrafter"/>
</dbReference>
<keyword evidence="8" id="KW-0732">Signal</keyword>
<feature type="transmembrane region" description="Helical" evidence="7">
    <location>
        <begin position="518"/>
        <end position="538"/>
    </location>
</feature>
<evidence type="ECO:0000256" key="2">
    <source>
        <dbReference type="ARBA" id="ARBA00006939"/>
    </source>
</evidence>
<organism evidence="9 10">
    <name type="scientific">Globisporangium ultimum (strain ATCC 200006 / CBS 805.95 / DAOM BR144)</name>
    <name type="common">Pythium ultimum</name>
    <dbReference type="NCBI Taxonomy" id="431595"/>
    <lineage>
        <taxon>Eukaryota</taxon>
        <taxon>Sar</taxon>
        <taxon>Stramenopiles</taxon>
        <taxon>Oomycota</taxon>
        <taxon>Peronosporomycetes</taxon>
        <taxon>Pythiales</taxon>
        <taxon>Pythiaceae</taxon>
        <taxon>Globisporangium</taxon>
    </lineage>
</organism>
<dbReference type="GO" id="GO:0140410">
    <property type="term" value="F:monoatomic cation:bicarbonate symporter activity"/>
    <property type="evidence" value="ECO:0007669"/>
    <property type="project" value="TreeGrafter"/>
</dbReference>
<dbReference type="AlphaFoldDB" id="K3WD59"/>
<evidence type="ECO:0000256" key="1">
    <source>
        <dbReference type="ARBA" id="ARBA00004141"/>
    </source>
</evidence>
<evidence type="ECO:0000313" key="10">
    <source>
        <dbReference type="Proteomes" id="UP000019132"/>
    </source>
</evidence>
<name>K3WD59_GLOUD</name>
<comment type="subcellular location">
    <subcellularLocation>
        <location evidence="1">Membrane</location>
        <topology evidence="1">Multi-pass membrane protein</topology>
    </subcellularLocation>
</comment>
<dbReference type="EnsemblProtists" id="PYU1_T002900">
    <property type="protein sequence ID" value="PYU1_T002900"/>
    <property type="gene ID" value="PYU1_G002897"/>
</dbReference>
<feature type="transmembrane region" description="Helical" evidence="7">
    <location>
        <begin position="550"/>
        <end position="569"/>
    </location>
</feature>
<feature type="compositionally biased region" description="Basic and acidic residues" evidence="6">
    <location>
        <begin position="336"/>
        <end position="347"/>
    </location>
</feature>
<dbReference type="InParanoid" id="K3WD59"/>
<evidence type="ECO:0000256" key="4">
    <source>
        <dbReference type="ARBA" id="ARBA00022989"/>
    </source>
</evidence>
<protein>
    <submittedName>
        <fullName evidence="9">Uncharacterized protein</fullName>
    </submittedName>
</protein>
<keyword evidence="3 7" id="KW-0812">Transmembrane</keyword>
<keyword evidence="4 7" id="KW-1133">Transmembrane helix</keyword>
<dbReference type="InterPro" id="IPR003689">
    <property type="entry name" value="ZIP"/>
</dbReference>
<feature type="transmembrane region" description="Helical" evidence="7">
    <location>
        <begin position="226"/>
        <end position="249"/>
    </location>
</feature>
<dbReference type="GO" id="GO:0005886">
    <property type="term" value="C:plasma membrane"/>
    <property type="evidence" value="ECO:0007669"/>
    <property type="project" value="TreeGrafter"/>
</dbReference>
<feature type="signal peptide" evidence="8">
    <location>
        <begin position="1"/>
        <end position="25"/>
    </location>
</feature>